<organism evidence="2 3">
    <name type="scientific">Erythranthe guttata</name>
    <name type="common">Yellow monkey flower</name>
    <name type="synonym">Mimulus guttatus</name>
    <dbReference type="NCBI Taxonomy" id="4155"/>
    <lineage>
        <taxon>Eukaryota</taxon>
        <taxon>Viridiplantae</taxon>
        <taxon>Streptophyta</taxon>
        <taxon>Embryophyta</taxon>
        <taxon>Tracheophyta</taxon>
        <taxon>Spermatophyta</taxon>
        <taxon>Magnoliopsida</taxon>
        <taxon>eudicotyledons</taxon>
        <taxon>Gunneridae</taxon>
        <taxon>Pentapetalae</taxon>
        <taxon>asterids</taxon>
        <taxon>lamiids</taxon>
        <taxon>Lamiales</taxon>
        <taxon>Phrymaceae</taxon>
        <taxon>Erythranthe</taxon>
    </lineage>
</organism>
<evidence type="ECO:0000313" key="2">
    <source>
        <dbReference type="EMBL" id="EYU25392.1"/>
    </source>
</evidence>
<dbReference type="Pfam" id="PF04784">
    <property type="entry name" value="DUF547"/>
    <property type="match status" value="1"/>
</dbReference>
<protein>
    <recommendedName>
        <fullName evidence="1">DUF547 domain-containing protein</fullName>
    </recommendedName>
</protein>
<dbReference type="AlphaFoldDB" id="A0A022Q9M8"/>
<feature type="domain" description="DUF547" evidence="1">
    <location>
        <begin position="4"/>
        <end position="104"/>
    </location>
</feature>
<dbReference type="Proteomes" id="UP000030748">
    <property type="component" value="Unassembled WGS sequence"/>
</dbReference>
<evidence type="ECO:0000259" key="1">
    <source>
        <dbReference type="Pfam" id="PF04784"/>
    </source>
</evidence>
<proteinExistence type="predicted"/>
<gene>
    <name evidence="2" type="ORF">MIMGU_mgv1a0063132mg</name>
</gene>
<evidence type="ECO:0000313" key="3">
    <source>
        <dbReference type="Proteomes" id="UP000030748"/>
    </source>
</evidence>
<dbReference type="InterPro" id="IPR006869">
    <property type="entry name" value="DUF547"/>
</dbReference>
<name>A0A022Q9M8_ERYGU</name>
<reference evidence="2 3" key="1">
    <citation type="journal article" date="2013" name="Proc. Natl. Acad. Sci. U.S.A.">
        <title>Fine-scale variation in meiotic recombination in Mimulus inferred from population shotgun sequencing.</title>
        <authorList>
            <person name="Hellsten U."/>
            <person name="Wright K.M."/>
            <person name="Jenkins J."/>
            <person name="Shu S."/>
            <person name="Yuan Y."/>
            <person name="Wessler S.R."/>
            <person name="Schmutz J."/>
            <person name="Willis J.H."/>
            <person name="Rokhsar D.S."/>
        </authorList>
    </citation>
    <scope>NUCLEOTIDE SEQUENCE [LARGE SCALE GENOMIC DNA]</scope>
    <source>
        <strain evidence="3">cv. DUN x IM62</strain>
    </source>
</reference>
<dbReference type="EMBL" id="KI632002">
    <property type="protein sequence ID" value="EYU25392.1"/>
    <property type="molecule type" value="Genomic_DNA"/>
</dbReference>
<keyword evidence="3" id="KW-1185">Reference proteome</keyword>
<dbReference type="STRING" id="4155.A0A022Q9M8"/>
<sequence length="188" mass="21343">YGIPESPEFVVSLMQKATVNVGGHILNAITIEHFILRLPYHSKYTLSKGAKNDEVATRGMFGLDLSEPLVTFALSCGSWSSPAVRIYTASQVENELETAKREYLQAAIGISRSEKVMAIPKLLDWYLLDFAKDTESLLDWICLQLPCELGKEAMKCLETRKDEPTLQSLQIISYEFRFRYLFAHMNKV</sequence>
<feature type="non-terminal residue" evidence="2">
    <location>
        <position position="1"/>
    </location>
</feature>
<accession>A0A022Q9M8</accession>
<dbReference type="PANTHER" id="PTHR46248:SF9">
    <property type="entry name" value="EXPRESSED PROTEIN"/>
    <property type="match status" value="1"/>
</dbReference>
<dbReference type="PANTHER" id="PTHR46248">
    <property type="entry name" value="EXPRESSED PROTEIN"/>
    <property type="match status" value="1"/>
</dbReference>